<gene>
    <name evidence="1" type="ORF">AG1IA_09307</name>
</gene>
<evidence type="ECO:0000313" key="2">
    <source>
        <dbReference type="Proteomes" id="UP000011668"/>
    </source>
</evidence>
<dbReference type="AlphaFoldDB" id="L8WJX4"/>
<sequence>MTTLKYLCYASARGIWSSEVTPSGDNAEDT</sequence>
<comment type="caution">
    <text evidence="1">The sequence shown here is derived from an EMBL/GenBank/DDBJ whole genome shotgun (WGS) entry which is preliminary data.</text>
</comment>
<name>L8WJX4_THACA</name>
<dbReference type="EMBL" id="AFRT01003150">
    <property type="protein sequence ID" value="ELU36664.1"/>
    <property type="molecule type" value="Genomic_DNA"/>
</dbReference>
<dbReference type="Proteomes" id="UP000011668">
    <property type="component" value="Unassembled WGS sequence"/>
</dbReference>
<organism evidence="1 2">
    <name type="scientific">Thanatephorus cucumeris (strain AG1-IA)</name>
    <name type="common">Rice sheath blight fungus</name>
    <name type="synonym">Rhizoctonia solani</name>
    <dbReference type="NCBI Taxonomy" id="983506"/>
    <lineage>
        <taxon>Eukaryota</taxon>
        <taxon>Fungi</taxon>
        <taxon>Dikarya</taxon>
        <taxon>Basidiomycota</taxon>
        <taxon>Agaricomycotina</taxon>
        <taxon>Agaricomycetes</taxon>
        <taxon>Cantharellales</taxon>
        <taxon>Ceratobasidiaceae</taxon>
        <taxon>Rhizoctonia</taxon>
        <taxon>Rhizoctonia solani AG-1</taxon>
    </lineage>
</organism>
<protein>
    <submittedName>
        <fullName evidence="1">Uncharacterized protein</fullName>
    </submittedName>
</protein>
<dbReference type="HOGENOM" id="CLU_3406592_0_0_1"/>
<accession>L8WJX4</accession>
<keyword evidence="2" id="KW-1185">Reference proteome</keyword>
<proteinExistence type="predicted"/>
<reference evidence="1 2" key="1">
    <citation type="journal article" date="2013" name="Nat. Commun.">
        <title>The evolution and pathogenic mechanisms of the rice sheath blight pathogen.</title>
        <authorList>
            <person name="Zheng A."/>
            <person name="Lin R."/>
            <person name="Xu L."/>
            <person name="Qin P."/>
            <person name="Tang C."/>
            <person name="Ai P."/>
            <person name="Zhang D."/>
            <person name="Liu Y."/>
            <person name="Sun Z."/>
            <person name="Feng H."/>
            <person name="Wang Y."/>
            <person name="Chen Y."/>
            <person name="Liang X."/>
            <person name="Fu R."/>
            <person name="Li Q."/>
            <person name="Zhang J."/>
            <person name="Yu X."/>
            <person name="Xie Z."/>
            <person name="Ding L."/>
            <person name="Guan P."/>
            <person name="Tang J."/>
            <person name="Liang Y."/>
            <person name="Wang S."/>
            <person name="Deng Q."/>
            <person name="Li S."/>
            <person name="Zhu J."/>
            <person name="Wang L."/>
            <person name="Liu H."/>
            <person name="Li P."/>
        </authorList>
    </citation>
    <scope>NUCLEOTIDE SEQUENCE [LARGE SCALE GENOMIC DNA]</scope>
    <source>
        <strain evidence="2">AG-1 IA</strain>
    </source>
</reference>
<evidence type="ECO:0000313" key="1">
    <source>
        <dbReference type="EMBL" id="ELU36664.1"/>
    </source>
</evidence>